<dbReference type="EMBL" id="NAJL01000031">
    <property type="protein sequence ID" value="TKA25970.1"/>
    <property type="molecule type" value="Genomic_DNA"/>
</dbReference>
<evidence type="ECO:0000313" key="5">
    <source>
        <dbReference type="EMBL" id="TKA25970.1"/>
    </source>
</evidence>
<feature type="compositionally biased region" description="Gly residues" evidence="3">
    <location>
        <begin position="524"/>
        <end position="533"/>
    </location>
</feature>
<feature type="compositionally biased region" description="Basic and acidic residues" evidence="3">
    <location>
        <begin position="219"/>
        <end position="234"/>
    </location>
</feature>
<evidence type="ECO:0000259" key="4">
    <source>
        <dbReference type="Pfam" id="PF06428"/>
    </source>
</evidence>
<dbReference type="Proteomes" id="UP000308549">
    <property type="component" value="Unassembled WGS sequence"/>
</dbReference>
<dbReference type="SUPFAM" id="SSF144284">
    <property type="entry name" value="Sec2 N-terminal region"/>
    <property type="match status" value="1"/>
</dbReference>
<evidence type="ECO:0000256" key="2">
    <source>
        <dbReference type="SAM" id="Coils"/>
    </source>
</evidence>
<sequence>MAAVASMSPAPVDRRQGNGDDGMMDTRTSSPAPRSNSTPGSTTDVSTAAVAQQQDGDDYKPDLSAEVAMLSTKLVNAINYQTNLDDSLQATRHELDRARQELSRVSQQKAVLDEHITNGILVKKAHVDVQIAKLREELRKERVARDAAEKAKKQTEGELENLTTALFEEANGMVAAARKDTEAATKRNSQLRSQLGDTEVLLASQQEQLQDLKGVMERMERASSEHDNSGHRDASVPSTPINSTTAAWDALQFSPNGAGVAEVPPNHPLHFSQLLIPMMRNDITAYTDFQELLAIAQRAAPHSRGGSGSVHNLASASQPDLRSASSPALPGAFSFAGGLGLAGSSSANNSPNTSTFGSAGQSAPPLKESRFYKRTLTEDIEPTLRLDIAPGLSFLSRRTVLSSLLSGSLVVEPFMPSTKFYGPVFACALCGESRKNEPYVRKHRFRTSESEDAQRYPLCDYCLSRIRAAGDFVGFLRMVRDGHWRCESDEEAKGAWEEATRLRERMFWARIGGGVVPAVALGRPHGGAGGSEGGSPSTTAATRSARHSLESIPERSAREHAEAASSSVREVKEIGRSGMLGEPRGRMPEAASSSPELPQPVPRPAGPKSTSALGRAIVGASSGVLATGRPDVSPQRATEEAESTAIDAPTSVDETGQPDQTPAESNTEVEQDEVPLNIPVHNIDGAAEQSELDEQLQQDLQRASLEDEPSKPDTELQVPHKIPIVNEPTPASTPSNDTDRAPSPVEPQPAPPVDRRPSGVMARVKAMEAQAQGSKSLPGAFD</sequence>
<dbReference type="Pfam" id="PF25555">
    <property type="entry name" value="RAB3A-like_C"/>
    <property type="match status" value="1"/>
</dbReference>
<dbReference type="GO" id="GO:0005085">
    <property type="term" value="F:guanyl-nucleotide exchange factor activity"/>
    <property type="evidence" value="ECO:0007669"/>
    <property type="project" value="InterPro"/>
</dbReference>
<feature type="region of interest" description="Disordered" evidence="3">
    <location>
        <begin position="301"/>
        <end position="325"/>
    </location>
</feature>
<evidence type="ECO:0000256" key="1">
    <source>
        <dbReference type="ARBA" id="ARBA00023054"/>
    </source>
</evidence>
<dbReference type="GO" id="GO:0006887">
    <property type="term" value="P:exocytosis"/>
    <property type="evidence" value="ECO:0007669"/>
    <property type="project" value="TreeGrafter"/>
</dbReference>
<feature type="compositionally biased region" description="Basic and acidic residues" evidence="3">
    <location>
        <begin position="547"/>
        <end position="562"/>
    </location>
</feature>
<dbReference type="CDD" id="cd21044">
    <property type="entry name" value="Rab11BD_RAB3IP_like"/>
    <property type="match status" value="1"/>
</dbReference>
<dbReference type="Pfam" id="PF06428">
    <property type="entry name" value="Sec2p"/>
    <property type="match status" value="1"/>
</dbReference>
<dbReference type="InterPro" id="IPR009449">
    <property type="entry name" value="Sec2_N"/>
</dbReference>
<feature type="domain" description="GDP/GTP exchange factor Sec2 N-terminal" evidence="4">
    <location>
        <begin position="81"/>
        <end position="220"/>
    </location>
</feature>
<proteinExistence type="predicted"/>
<dbReference type="PANTHER" id="PTHR14430">
    <property type="entry name" value="RABIN3-RELATED"/>
    <property type="match status" value="1"/>
</dbReference>
<dbReference type="InterPro" id="IPR040351">
    <property type="entry name" value="RAB3IL/RAB3IP/Sec2"/>
</dbReference>
<reference evidence="5 6" key="1">
    <citation type="submission" date="2017-03" db="EMBL/GenBank/DDBJ databases">
        <title>Genomes of endolithic fungi from Antarctica.</title>
        <authorList>
            <person name="Coleine C."/>
            <person name="Masonjones S."/>
            <person name="Stajich J.E."/>
        </authorList>
    </citation>
    <scope>NUCLEOTIDE SEQUENCE [LARGE SCALE GENOMIC DNA]</scope>
    <source>
        <strain evidence="5 6">CCFEE 6315</strain>
    </source>
</reference>
<feature type="compositionally biased region" description="Polar residues" evidence="3">
    <location>
        <begin position="309"/>
        <end position="325"/>
    </location>
</feature>
<gene>
    <name evidence="5" type="ORF">B0A50_05482</name>
</gene>
<feature type="region of interest" description="Disordered" evidence="3">
    <location>
        <begin position="522"/>
        <end position="782"/>
    </location>
</feature>
<dbReference type="Gene3D" id="6.10.140.910">
    <property type="match status" value="1"/>
</dbReference>
<dbReference type="GO" id="GO:0051286">
    <property type="term" value="C:cell tip"/>
    <property type="evidence" value="ECO:0007669"/>
    <property type="project" value="TreeGrafter"/>
</dbReference>
<feature type="region of interest" description="Disordered" evidence="3">
    <location>
        <begin position="1"/>
        <end position="60"/>
    </location>
</feature>
<protein>
    <recommendedName>
        <fullName evidence="4">GDP/GTP exchange factor Sec2 N-terminal domain-containing protein</fullName>
    </recommendedName>
</protein>
<dbReference type="OrthoDB" id="1748564at2759"/>
<feature type="compositionally biased region" description="Polar residues" evidence="3">
    <location>
        <begin position="652"/>
        <end position="666"/>
    </location>
</feature>
<name>A0A4U0TUK1_9PEZI</name>
<keyword evidence="6" id="KW-1185">Reference proteome</keyword>
<evidence type="ECO:0000256" key="3">
    <source>
        <dbReference type="SAM" id="MobiDB-lite"/>
    </source>
</evidence>
<feature type="compositionally biased region" description="Basic and acidic residues" evidence="3">
    <location>
        <begin position="704"/>
        <end position="714"/>
    </location>
</feature>
<dbReference type="AlphaFoldDB" id="A0A4U0TUK1"/>
<accession>A0A4U0TUK1</accession>
<comment type="caution">
    <text evidence="5">The sequence shown here is derived from an EMBL/GenBank/DDBJ whole genome shotgun (WGS) entry which is preliminary data.</text>
</comment>
<keyword evidence="1 2" id="KW-0175">Coiled coil</keyword>
<dbReference type="GO" id="GO:0070319">
    <property type="term" value="C:Golgi to plasma membrane transport vesicle"/>
    <property type="evidence" value="ECO:0007669"/>
    <property type="project" value="TreeGrafter"/>
</dbReference>
<evidence type="ECO:0000313" key="6">
    <source>
        <dbReference type="Proteomes" id="UP000308549"/>
    </source>
</evidence>
<feature type="region of interest" description="Disordered" evidence="3">
    <location>
        <begin position="219"/>
        <end position="241"/>
    </location>
</feature>
<feature type="coiled-coil region" evidence="2">
    <location>
        <begin position="81"/>
        <end position="165"/>
    </location>
</feature>
<feature type="compositionally biased region" description="Polar residues" evidence="3">
    <location>
        <begin position="26"/>
        <end position="54"/>
    </location>
</feature>
<feature type="region of interest" description="Disordered" evidence="3">
    <location>
        <begin position="346"/>
        <end position="367"/>
    </location>
</feature>
<organism evidence="5 6">
    <name type="scientific">Salinomyces thailandicus</name>
    <dbReference type="NCBI Taxonomy" id="706561"/>
    <lineage>
        <taxon>Eukaryota</taxon>
        <taxon>Fungi</taxon>
        <taxon>Dikarya</taxon>
        <taxon>Ascomycota</taxon>
        <taxon>Pezizomycotina</taxon>
        <taxon>Dothideomycetes</taxon>
        <taxon>Dothideomycetidae</taxon>
        <taxon>Mycosphaerellales</taxon>
        <taxon>Teratosphaeriaceae</taxon>
        <taxon>Salinomyces</taxon>
    </lineage>
</organism>
<dbReference type="PANTHER" id="PTHR14430:SF0">
    <property type="entry name" value="SEC2P DOMAIN-CONTAINING PROTEIN"/>
    <property type="match status" value="1"/>
</dbReference>